<dbReference type="AlphaFoldDB" id="W9JVE1"/>
<evidence type="ECO:0000313" key="1">
    <source>
        <dbReference type="EMBL" id="EWZ33610.1"/>
    </source>
</evidence>
<proteinExistence type="predicted"/>
<protein>
    <submittedName>
        <fullName evidence="1">Uncharacterized protein</fullName>
    </submittedName>
</protein>
<dbReference type="Proteomes" id="UP000030766">
    <property type="component" value="Unassembled WGS sequence"/>
</dbReference>
<gene>
    <name evidence="1" type="ORF">FOZG_13322</name>
</gene>
<dbReference type="HOGENOM" id="CLU_3406473_0_0_1"/>
<dbReference type="EMBL" id="JH717905">
    <property type="protein sequence ID" value="EWZ33610.1"/>
    <property type="molecule type" value="Genomic_DNA"/>
</dbReference>
<sequence length="30" mass="3296">MKNSTSLAKEGYWLPAFDIGPTTGRNIVEV</sequence>
<reference evidence="1" key="2">
    <citation type="submission" date="2012-06" db="EMBL/GenBank/DDBJ databases">
        <title>Annotation of the Genome Sequence of Fusarium oxysporum Fo47.</title>
        <authorList>
            <consortium name="The Broad Institute Genomics Platform"/>
            <person name="Ma L.-J."/>
            <person name="Corby-Kistler H."/>
            <person name="Broz K."/>
            <person name="Gale L.R."/>
            <person name="Jonkers W."/>
            <person name="O'Donnell K."/>
            <person name="Ploetz R."/>
            <person name="Steinberg C."/>
            <person name="Schwartz D.C."/>
            <person name="VanEtten H."/>
            <person name="Zhou S."/>
            <person name="Young S.K."/>
            <person name="Zeng Q."/>
            <person name="Gargeya S."/>
            <person name="Fitzgerald M."/>
            <person name="Abouelleil A."/>
            <person name="Alvarado L."/>
            <person name="Chapman S.B."/>
            <person name="Gainer-Dewar J."/>
            <person name="Goldberg J."/>
            <person name="Griggs A."/>
            <person name="Gujja S."/>
            <person name="Hansen M."/>
            <person name="Howarth C."/>
            <person name="Imamovic A."/>
            <person name="Ireland A."/>
            <person name="Larimer J."/>
            <person name="McCowan C."/>
            <person name="Murphy C."/>
            <person name="Pearson M."/>
            <person name="Poon T.W."/>
            <person name="Priest M."/>
            <person name="Roberts A."/>
            <person name="Saif S."/>
            <person name="Shea T."/>
            <person name="Sykes S."/>
            <person name="Wortman J."/>
            <person name="Nusbaum C."/>
            <person name="Birren B."/>
        </authorList>
    </citation>
    <scope>NUCLEOTIDE SEQUENCE</scope>
    <source>
        <strain evidence="1">Fo47</strain>
    </source>
</reference>
<reference evidence="1" key="1">
    <citation type="submission" date="2011-06" db="EMBL/GenBank/DDBJ databases">
        <title>The Genome Sequence of Fusarium oxysporum Fo47.</title>
        <authorList>
            <consortium name="The Broad Institute Genome Sequencing Platform"/>
            <person name="Ma L.-J."/>
            <person name="Gale L.R."/>
            <person name="Schwartz D.C."/>
            <person name="Zhou S."/>
            <person name="Corby-Kistler H."/>
            <person name="Young S.K."/>
            <person name="Zeng Q."/>
            <person name="Gargeya S."/>
            <person name="Fitzgerald M."/>
            <person name="Haas B."/>
            <person name="Abouelleil A."/>
            <person name="Alvarado L."/>
            <person name="Arachchi H.M."/>
            <person name="Berlin A."/>
            <person name="Brown A."/>
            <person name="Chapman S.B."/>
            <person name="Chen Z."/>
            <person name="Dunbar C."/>
            <person name="Freedman E."/>
            <person name="Gearin G."/>
            <person name="Gellesch M."/>
            <person name="Goldberg J."/>
            <person name="Griggs A."/>
            <person name="Gujja S."/>
            <person name="Heiman D."/>
            <person name="Howarth C."/>
            <person name="Larson L."/>
            <person name="Lui A."/>
            <person name="MacDonald P.J.P."/>
            <person name="Mehta T."/>
            <person name="Montmayeur A."/>
            <person name="Murphy C."/>
            <person name="Neiman D."/>
            <person name="Pearson M."/>
            <person name="Priest M."/>
            <person name="Roberts A."/>
            <person name="Saif S."/>
            <person name="Shea T."/>
            <person name="Shenoy N."/>
            <person name="Sisk P."/>
            <person name="Stolte C."/>
            <person name="Sykes S."/>
            <person name="Wortman J."/>
            <person name="Nusbaum C."/>
            <person name="Birren B."/>
        </authorList>
    </citation>
    <scope>NUCLEOTIDE SEQUENCE [LARGE SCALE GENOMIC DNA]</scope>
    <source>
        <strain evidence="1">Fo47</strain>
    </source>
</reference>
<dbReference type="VEuPathDB" id="FungiDB:FOZG_13322"/>
<name>W9JVE1_FUSOX</name>
<organism evidence="1">
    <name type="scientific">Fusarium oxysporum Fo47</name>
    <dbReference type="NCBI Taxonomy" id="660027"/>
    <lineage>
        <taxon>Eukaryota</taxon>
        <taxon>Fungi</taxon>
        <taxon>Dikarya</taxon>
        <taxon>Ascomycota</taxon>
        <taxon>Pezizomycotina</taxon>
        <taxon>Sordariomycetes</taxon>
        <taxon>Hypocreomycetidae</taxon>
        <taxon>Hypocreales</taxon>
        <taxon>Nectriaceae</taxon>
        <taxon>Fusarium</taxon>
        <taxon>Fusarium oxysporum species complex</taxon>
    </lineage>
</organism>
<accession>W9JVE1</accession>